<dbReference type="Pfam" id="PF12661">
    <property type="entry name" value="hEGF"/>
    <property type="match status" value="2"/>
</dbReference>
<feature type="disulfide bond" evidence="5">
    <location>
        <begin position="342"/>
        <end position="351"/>
    </location>
</feature>
<feature type="domain" description="EGF-like" evidence="8">
    <location>
        <begin position="224"/>
        <end position="256"/>
    </location>
</feature>
<evidence type="ECO:0000313" key="10">
    <source>
        <dbReference type="Proteomes" id="UP000091820"/>
    </source>
</evidence>
<evidence type="ECO:0000256" key="4">
    <source>
        <dbReference type="ARBA" id="ARBA00023157"/>
    </source>
</evidence>
<accession>A0A1A9X2F4</accession>
<feature type="domain" description="EGF-like" evidence="8">
    <location>
        <begin position="288"/>
        <end position="320"/>
    </location>
</feature>
<dbReference type="VEuPathDB" id="VectorBase:GBRI041829"/>
<feature type="chain" id="PRO_5008400957" description="EGF-like domain-containing protein" evidence="7">
    <location>
        <begin position="31"/>
        <end position="395"/>
    </location>
</feature>
<dbReference type="SUPFAM" id="SSF57196">
    <property type="entry name" value="EGF/Laminin"/>
    <property type="match status" value="1"/>
</dbReference>
<reference evidence="9" key="2">
    <citation type="submission" date="2020-05" db="UniProtKB">
        <authorList>
            <consortium name="EnsemblMetazoa"/>
        </authorList>
    </citation>
    <scope>IDENTIFICATION</scope>
    <source>
        <strain evidence="9">IAEA</strain>
    </source>
</reference>
<evidence type="ECO:0000256" key="2">
    <source>
        <dbReference type="ARBA" id="ARBA00022729"/>
    </source>
</evidence>
<feature type="disulfide bond" evidence="5">
    <location>
        <begin position="292"/>
        <end position="302"/>
    </location>
</feature>
<keyword evidence="3" id="KW-0677">Repeat</keyword>
<dbReference type="Proteomes" id="UP000091820">
    <property type="component" value="Unassembled WGS sequence"/>
</dbReference>
<dbReference type="InterPro" id="IPR013032">
    <property type="entry name" value="EGF-like_CS"/>
</dbReference>
<feature type="signal peptide" evidence="7">
    <location>
        <begin position="1"/>
        <end position="30"/>
    </location>
</feature>
<evidence type="ECO:0000256" key="6">
    <source>
        <dbReference type="SAM" id="MobiDB-lite"/>
    </source>
</evidence>
<evidence type="ECO:0000256" key="1">
    <source>
        <dbReference type="ARBA" id="ARBA00022536"/>
    </source>
</evidence>
<dbReference type="InterPro" id="IPR038677">
    <property type="entry name" value="WIF_sf"/>
</dbReference>
<proteinExistence type="predicted"/>
<dbReference type="GO" id="GO:0005576">
    <property type="term" value="C:extracellular region"/>
    <property type="evidence" value="ECO:0007669"/>
    <property type="project" value="TreeGrafter"/>
</dbReference>
<dbReference type="GO" id="GO:0005102">
    <property type="term" value="F:signaling receptor binding"/>
    <property type="evidence" value="ECO:0007669"/>
    <property type="project" value="TreeGrafter"/>
</dbReference>
<feature type="disulfide bond" evidence="5">
    <location>
        <begin position="246"/>
        <end position="255"/>
    </location>
</feature>
<sequence length="395" mass="44629">MINTNAVSCLSMIYFLILLMPCLRIEEVQGRKHEYQLQHLNQHSFSHHTYELLPTQQLDKNIGLQNEKVFRNERGNGSGQQKVRRGHRKKAQHHHHHHHQINEDENISLWINDQQLKMLTALFFPRASAIGRMYAIKNGSVLYDILDGSAYKYLEYLVLPPEVNYVNFTWKSGHHFSVFLPCNGNNSGTAVVKISLSIHNRKGVSLPGTPLRLNFKKGCAHRGPDPECHLKCGEHGTCNHNNICQCHPGYIGQYCETPVCFPQCMNGGNCTAPSVCTCPDGYQGIKCEGGMCAEKCLNGGKCIKKDKCECPRGYYGLRCEFSKCEISCMHGGRCVGTNLCKCAPGLSGDHCEIGQKQRPTCKDNCKFGHCMSNNKCKCLEGYYGRFCNRRPKRMY</sequence>
<dbReference type="SMART" id="SM00181">
    <property type="entry name" value="EGF"/>
    <property type="match status" value="5"/>
</dbReference>
<feature type="domain" description="EGF-like" evidence="8">
    <location>
        <begin position="321"/>
        <end position="352"/>
    </location>
</feature>
<name>A0A1A9X2F4_9MUSC</name>
<dbReference type="InterPro" id="IPR000742">
    <property type="entry name" value="EGF"/>
</dbReference>
<dbReference type="PANTHER" id="PTHR14949">
    <property type="entry name" value="EGF-LIKE-DOMAIN, MULTIPLE 7, 8"/>
    <property type="match status" value="1"/>
</dbReference>
<dbReference type="PANTHER" id="PTHR14949:SF32">
    <property type="entry name" value="WNT INHIBITORY FACTOR 1"/>
    <property type="match status" value="1"/>
</dbReference>
<protein>
    <recommendedName>
        <fullName evidence="8">EGF-like domain-containing protein</fullName>
    </recommendedName>
</protein>
<evidence type="ECO:0000259" key="8">
    <source>
        <dbReference type="PROSITE" id="PS50026"/>
    </source>
</evidence>
<keyword evidence="1 5" id="KW-0245">EGF-like domain</keyword>
<evidence type="ECO:0000313" key="9">
    <source>
        <dbReference type="EnsemblMetazoa" id="GBRI041829-PA"/>
    </source>
</evidence>
<dbReference type="STRING" id="37001.A0A1A9X2F4"/>
<keyword evidence="10" id="KW-1185">Reference proteome</keyword>
<dbReference type="GO" id="GO:0009986">
    <property type="term" value="C:cell surface"/>
    <property type="evidence" value="ECO:0007669"/>
    <property type="project" value="TreeGrafter"/>
</dbReference>
<dbReference type="Gene3D" id="2.60.40.2170">
    <property type="entry name" value="Wnt, WIF domain"/>
    <property type="match status" value="2"/>
</dbReference>
<dbReference type="PROSITE" id="PS00022">
    <property type="entry name" value="EGF_1"/>
    <property type="match status" value="4"/>
</dbReference>
<reference evidence="10" key="1">
    <citation type="submission" date="2014-03" db="EMBL/GenBank/DDBJ databases">
        <authorList>
            <person name="Aksoy S."/>
            <person name="Warren W."/>
            <person name="Wilson R.K."/>
        </authorList>
    </citation>
    <scope>NUCLEOTIDE SEQUENCE [LARGE SCALE GENOMIC DNA]</scope>
    <source>
        <strain evidence="10">IAEA</strain>
    </source>
</reference>
<organism evidence="9 10">
    <name type="scientific">Glossina brevipalpis</name>
    <dbReference type="NCBI Taxonomy" id="37001"/>
    <lineage>
        <taxon>Eukaryota</taxon>
        <taxon>Metazoa</taxon>
        <taxon>Ecdysozoa</taxon>
        <taxon>Arthropoda</taxon>
        <taxon>Hexapoda</taxon>
        <taxon>Insecta</taxon>
        <taxon>Pterygota</taxon>
        <taxon>Neoptera</taxon>
        <taxon>Endopterygota</taxon>
        <taxon>Diptera</taxon>
        <taxon>Brachycera</taxon>
        <taxon>Muscomorpha</taxon>
        <taxon>Hippoboscoidea</taxon>
        <taxon>Glossinidae</taxon>
        <taxon>Glossina</taxon>
    </lineage>
</organism>
<feature type="compositionally biased region" description="Basic residues" evidence="6">
    <location>
        <begin position="82"/>
        <end position="99"/>
    </location>
</feature>
<dbReference type="PROSITE" id="PS01186">
    <property type="entry name" value="EGF_2"/>
    <property type="match status" value="3"/>
</dbReference>
<dbReference type="Gene3D" id="2.10.25.10">
    <property type="entry name" value="Laminin"/>
    <property type="match status" value="4"/>
</dbReference>
<keyword evidence="4 5" id="KW-1015">Disulfide bond</keyword>
<feature type="region of interest" description="Disordered" evidence="6">
    <location>
        <begin position="70"/>
        <end position="101"/>
    </location>
</feature>
<keyword evidence="2 7" id="KW-0732">Signal</keyword>
<evidence type="ECO:0000256" key="3">
    <source>
        <dbReference type="ARBA" id="ARBA00022737"/>
    </source>
</evidence>
<evidence type="ECO:0000256" key="7">
    <source>
        <dbReference type="SAM" id="SignalP"/>
    </source>
</evidence>
<dbReference type="AlphaFoldDB" id="A0A1A9X2F4"/>
<feature type="disulfide bond" evidence="5">
    <location>
        <begin position="324"/>
        <end position="334"/>
    </location>
</feature>
<dbReference type="InterPro" id="IPR050969">
    <property type="entry name" value="Dev_Signal_Modulators"/>
</dbReference>
<feature type="disulfide bond" evidence="5">
    <location>
        <begin position="310"/>
        <end position="319"/>
    </location>
</feature>
<dbReference type="PROSITE" id="PS50026">
    <property type="entry name" value="EGF_3"/>
    <property type="match status" value="3"/>
</dbReference>
<evidence type="ECO:0000256" key="5">
    <source>
        <dbReference type="PROSITE-ProRule" id="PRU00076"/>
    </source>
</evidence>
<feature type="disulfide bond" evidence="5">
    <location>
        <begin position="228"/>
        <end position="238"/>
    </location>
</feature>
<dbReference type="EnsemblMetazoa" id="GBRI041829-RA">
    <property type="protein sequence ID" value="GBRI041829-PA"/>
    <property type="gene ID" value="GBRI041829"/>
</dbReference>
<comment type="caution">
    <text evidence="5">Lacks conserved residue(s) required for the propagation of feature annotation.</text>
</comment>